<dbReference type="GO" id="GO:0008168">
    <property type="term" value="F:methyltransferase activity"/>
    <property type="evidence" value="ECO:0007669"/>
    <property type="project" value="UniProtKB-KW"/>
</dbReference>
<evidence type="ECO:0000259" key="3">
    <source>
        <dbReference type="Pfam" id="PF13649"/>
    </source>
</evidence>
<feature type="domain" description="Methyltransferase" evidence="3">
    <location>
        <begin position="46"/>
        <end position="136"/>
    </location>
</feature>
<proteinExistence type="predicted"/>
<dbReference type="EMBL" id="CP067089">
    <property type="protein sequence ID" value="QQO07747.1"/>
    <property type="molecule type" value="Genomic_DNA"/>
</dbReference>
<keyword evidence="5" id="KW-1185">Reference proteome</keyword>
<dbReference type="InterPro" id="IPR041698">
    <property type="entry name" value="Methyltransf_25"/>
</dbReference>
<evidence type="ECO:0000313" key="5">
    <source>
        <dbReference type="Proteomes" id="UP000595917"/>
    </source>
</evidence>
<evidence type="ECO:0000313" key="4">
    <source>
        <dbReference type="EMBL" id="QQO07747.1"/>
    </source>
</evidence>
<dbReference type="Pfam" id="PF13649">
    <property type="entry name" value="Methyltransf_25"/>
    <property type="match status" value="1"/>
</dbReference>
<dbReference type="SUPFAM" id="SSF53335">
    <property type="entry name" value="S-adenosyl-L-methionine-dependent methyltransferases"/>
    <property type="match status" value="1"/>
</dbReference>
<dbReference type="KEGG" id="bhc:JFL75_12420"/>
<protein>
    <submittedName>
        <fullName evidence="4">Methyltransferase domain-containing protein</fullName>
    </submittedName>
</protein>
<dbReference type="Gene3D" id="3.40.50.150">
    <property type="entry name" value="Vaccinia Virus protein VP39"/>
    <property type="match status" value="1"/>
</dbReference>
<dbReference type="RefSeq" id="WP_215625053.1">
    <property type="nucleotide sequence ID" value="NZ_CP067089.2"/>
</dbReference>
<keyword evidence="2" id="KW-0808">Transferase</keyword>
<evidence type="ECO:0000256" key="1">
    <source>
        <dbReference type="ARBA" id="ARBA00022603"/>
    </source>
</evidence>
<dbReference type="CDD" id="cd02440">
    <property type="entry name" value="AdoMet_MTases"/>
    <property type="match status" value="1"/>
</dbReference>
<name>A0A7T7XK92_9SPIR</name>
<dbReference type="AlphaFoldDB" id="A0A7T7XK92"/>
<dbReference type="GO" id="GO:0032259">
    <property type="term" value="P:methylation"/>
    <property type="evidence" value="ECO:0007669"/>
    <property type="project" value="UniProtKB-KW"/>
</dbReference>
<dbReference type="InterPro" id="IPR029063">
    <property type="entry name" value="SAM-dependent_MTases_sf"/>
</dbReference>
<gene>
    <name evidence="4" type="ORF">JFL75_12420</name>
</gene>
<dbReference type="Proteomes" id="UP000595917">
    <property type="component" value="Chromosome"/>
</dbReference>
<keyword evidence="1 4" id="KW-0489">Methyltransferase</keyword>
<dbReference type="PANTHER" id="PTHR43861:SF1">
    <property type="entry name" value="TRANS-ACONITATE 2-METHYLTRANSFERASE"/>
    <property type="match status" value="1"/>
</dbReference>
<evidence type="ECO:0000256" key="2">
    <source>
        <dbReference type="ARBA" id="ARBA00022679"/>
    </source>
</evidence>
<reference evidence="4" key="1">
    <citation type="submission" date="2021-01" db="EMBL/GenBank/DDBJ databases">
        <title>Description of Breznakiella homolactica.</title>
        <authorList>
            <person name="Song Y."/>
            <person name="Brune A."/>
        </authorList>
    </citation>
    <scope>NUCLEOTIDE SEQUENCE</scope>
    <source>
        <strain evidence="4">RmG30</strain>
    </source>
</reference>
<accession>A0A7T7XK92</accession>
<organism evidence="4 5">
    <name type="scientific">Breznakiella homolactica</name>
    <dbReference type="NCBI Taxonomy" id="2798577"/>
    <lineage>
        <taxon>Bacteria</taxon>
        <taxon>Pseudomonadati</taxon>
        <taxon>Spirochaetota</taxon>
        <taxon>Spirochaetia</taxon>
        <taxon>Spirochaetales</taxon>
        <taxon>Breznakiellaceae</taxon>
        <taxon>Breznakiella</taxon>
    </lineage>
</organism>
<dbReference type="PANTHER" id="PTHR43861">
    <property type="entry name" value="TRANS-ACONITATE 2-METHYLTRANSFERASE-RELATED"/>
    <property type="match status" value="1"/>
</dbReference>
<sequence length="209" mass="23298">MDETQKRTIASYDKTAGAFAGTIGAIGNYDETYDCLIEKIPDNGEVLELACGPAQISAYIAGKIPVRITGVDLSGEMLKIARTVLPEGDFVQASIVDYRTEKRFDTVILGFGLPYLKKEEVRQCIKNSAELLKGGGHIYISFMEGETEGFEKTSFGGDNEFYIRYHKKNDVTALLRENRLMLIRDFTLDYTEPDGSVTKDSILIARKEL</sequence>